<keyword evidence="3" id="KW-1185">Reference proteome</keyword>
<dbReference type="EMBL" id="CACSIO010000045">
    <property type="protein sequence ID" value="CAA0122908.1"/>
    <property type="molecule type" value="Genomic_DNA"/>
</dbReference>
<sequence length="118" mass="13329">MHNQNNITVDTTTPRWLNVLADKCKEHGQRKVAETLGISKTQISQAINNKYPGDMAKLETRVRGAYLGHTVGCPILGELETNKCLQYQKQTLNHVNPMRVQLFRACNGKCPHSQKNKD</sequence>
<name>A0A5S9P361_9GAMM</name>
<dbReference type="Gene3D" id="1.10.260.40">
    <property type="entry name" value="lambda repressor-like DNA-binding domains"/>
    <property type="match status" value="1"/>
</dbReference>
<dbReference type="GO" id="GO:0003677">
    <property type="term" value="F:DNA binding"/>
    <property type="evidence" value="ECO:0007669"/>
    <property type="project" value="InterPro"/>
</dbReference>
<organism evidence="1 3">
    <name type="scientific">BD1-7 clade bacterium</name>
    <dbReference type="NCBI Taxonomy" id="2029982"/>
    <lineage>
        <taxon>Bacteria</taxon>
        <taxon>Pseudomonadati</taxon>
        <taxon>Pseudomonadota</taxon>
        <taxon>Gammaproteobacteria</taxon>
        <taxon>Cellvibrionales</taxon>
        <taxon>Spongiibacteraceae</taxon>
        <taxon>BD1-7 clade</taxon>
    </lineage>
</organism>
<protein>
    <submittedName>
        <fullName evidence="1">Uncharacterized protein</fullName>
    </submittedName>
</protein>
<dbReference type="AlphaFoldDB" id="A0A5S9P361"/>
<accession>A0A5S9P361</accession>
<gene>
    <name evidence="2" type="ORF">OPDIPICF_02720</name>
    <name evidence="1" type="ORF">OPDIPICF_04140</name>
</gene>
<evidence type="ECO:0000313" key="1">
    <source>
        <dbReference type="EMBL" id="CAA0097765.1"/>
    </source>
</evidence>
<dbReference type="SUPFAM" id="SSF47413">
    <property type="entry name" value="lambda repressor-like DNA-binding domains"/>
    <property type="match status" value="1"/>
</dbReference>
<evidence type="ECO:0000313" key="3">
    <source>
        <dbReference type="Proteomes" id="UP000441399"/>
    </source>
</evidence>
<evidence type="ECO:0000313" key="2">
    <source>
        <dbReference type="EMBL" id="CAA0122908.1"/>
    </source>
</evidence>
<proteinExistence type="predicted"/>
<dbReference type="OrthoDB" id="6064795at2"/>
<dbReference type="Proteomes" id="UP000441399">
    <property type="component" value="Unassembled WGS sequence"/>
</dbReference>
<reference evidence="1 3" key="1">
    <citation type="submission" date="2019-11" db="EMBL/GenBank/DDBJ databases">
        <authorList>
            <person name="Holert J."/>
        </authorList>
    </citation>
    <scope>NUCLEOTIDE SEQUENCE [LARGE SCALE GENOMIC DNA]</scope>
    <source>
        <strain evidence="1">SB11_3</strain>
    </source>
</reference>
<dbReference type="InterPro" id="IPR010982">
    <property type="entry name" value="Lambda_DNA-bd_dom_sf"/>
</dbReference>
<dbReference type="EMBL" id="CACSIO010000004">
    <property type="protein sequence ID" value="CAA0097765.1"/>
    <property type="molecule type" value="Genomic_DNA"/>
</dbReference>